<evidence type="ECO:0000313" key="2">
    <source>
        <dbReference type="EMBL" id="PSK37751.1"/>
    </source>
</evidence>
<protein>
    <submittedName>
        <fullName evidence="2">Uncharacterized protein</fullName>
    </submittedName>
</protein>
<dbReference type="VEuPathDB" id="FungiDB:C7M61_002995"/>
<evidence type="ECO:0000256" key="1">
    <source>
        <dbReference type="SAM" id="MobiDB-lite"/>
    </source>
</evidence>
<feature type="compositionally biased region" description="Low complexity" evidence="1">
    <location>
        <begin position="265"/>
        <end position="274"/>
    </location>
</feature>
<dbReference type="GeneID" id="36566384"/>
<dbReference type="PANTHER" id="PTHR43628">
    <property type="entry name" value="ACTIVATOR OF C KINASE PROTEIN 1-RELATED"/>
    <property type="match status" value="1"/>
</dbReference>
<dbReference type="Gene3D" id="1.25.40.10">
    <property type="entry name" value="Tetratricopeptide repeat domain"/>
    <property type="match status" value="1"/>
</dbReference>
<dbReference type="AlphaFoldDB" id="A0A2P7YP53"/>
<feature type="region of interest" description="Disordered" evidence="1">
    <location>
        <begin position="138"/>
        <end position="163"/>
    </location>
</feature>
<dbReference type="InterPro" id="IPR011990">
    <property type="entry name" value="TPR-like_helical_dom_sf"/>
</dbReference>
<dbReference type="OrthoDB" id="2148946at2759"/>
<comment type="caution">
    <text evidence="2">The sequence shown here is derived from an EMBL/GenBank/DDBJ whole genome shotgun (WGS) entry which is preliminary data.</text>
</comment>
<dbReference type="RefSeq" id="XP_024713261.1">
    <property type="nucleotide sequence ID" value="XM_024858351.1"/>
</dbReference>
<dbReference type="InterPro" id="IPR052945">
    <property type="entry name" value="Mitotic_Regulator"/>
</dbReference>
<organism evidence="2 3">
    <name type="scientific">Candidozyma pseudohaemuli</name>
    <dbReference type="NCBI Taxonomy" id="418784"/>
    <lineage>
        <taxon>Eukaryota</taxon>
        <taxon>Fungi</taxon>
        <taxon>Dikarya</taxon>
        <taxon>Ascomycota</taxon>
        <taxon>Saccharomycotina</taxon>
        <taxon>Pichiomycetes</taxon>
        <taxon>Metschnikowiaceae</taxon>
        <taxon>Candidozyma</taxon>
    </lineage>
</organism>
<gene>
    <name evidence="2" type="ORF">C7M61_002995</name>
</gene>
<proteinExistence type="predicted"/>
<evidence type="ECO:0000313" key="3">
    <source>
        <dbReference type="Proteomes" id="UP000241107"/>
    </source>
</evidence>
<dbReference type="Proteomes" id="UP000241107">
    <property type="component" value="Unassembled WGS sequence"/>
</dbReference>
<dbReference type="STRING" id="418784.A0A2P7YP53"/>
<dbReference type="Pfam" id="PF08238">
    <property type="entry name" value="Sel1"/>
    <property type="match status" value="3"/>
</dbReference>
<dbReference type="SUPFAM" id="SSF81901">
    <property type="entry name" value="HCP-like"/>
    <property type="match status" value="1"/>
</dbReference>
<feature type="region of interest" description="Disordered" evidence="1">
    <location>
        <begin position="207"/>
        <end position="274"/>
    </location>
</feature>
<name>A0A2P7YP53_9ASCO</name>
<dbReference type="InterPro" id="IPR006597">
    <property type="entry name" value="Sel1-like"/>
</dbReference>
<keyword evidence="3" id="KW-1185">Reference proteome</keyword>
<dbReference type="GO" id="GO:0010972">
    <property type="term" value="P:negative regulation of G2/M transition of mitotic cell cycle"/>
    <property type="evidence" value="ECO:0007669"/>
    <property type="project" value="TreeGrafter"/>
</dbReference>
<reference evidence="2 3" key="1">
    <citation type="submission" date="2018-03" db="EMBL/GenBank/DDBJ databases">
        <title>Candida pseudohaemulonii genome assembly and annotation.</title>
        <authorList>
            <person name="Munoz J.F."/>
            <person name="Gade L.G."/>
            <person name="Chow N.A."/>
            <person name="Litvintseva A.P."/>
            <person name="Loparev V.N."/>
            <person name="Cuomo C.A."/>
        </authorList>
    </citation>
    <scope>NUCLEOTIDE SEQUENCE [LARGE SCALE GENOMIC DNA]</scope>
    <source>
        <strain evidence="2 3">B12108</strain>
    </source>
</reference>
<accession>A0A2P7YP53</accession>
<dbReference type="PANTHER" id="PTHR43628:SF11">
    <property type="entry name" value="PROTEIN DSF2"/>
    <property type="match status" value="1"/>
</dbReference>
<sequence length="521" mass="57478">MPPENVPYGNKGLANSMELPLHRLEQEIAKDLRSDKLNKRPSDTASIYSFDSVSTSGRLLDRLDLDSEDYDEDFLRRRESYALIQSTGRLLDRLGLDDDGEEALLPLLLQLGGLPNVGGGDPRFKPVRASSAISLNRMKSAAHRPPMRTLSSQSTSSSSRVPVQNVGTAPFRQPFERPGASVDSFHADVNSPNSLFTRLNTAQRSQSLASADSAGSLKMPGSFESESERKSLDTDGSLDTISPSQLPKIPVHAPLKPDYGKRLASGSSQTSTSSVEVPIFNPNAKFNPAYESMVKQALLLRNHNDREALYQLQIIGNAPNNYPKAMYLYAMALRFGLGVKKNETSYIKWLCRCVLVSQIVETNPVDPPSLNNYVKRLHELQPQDLVRMVCKQTSAAVDPFDLYDEFLGMSSSVISKIITLNNKDNNTLAAAYHLLGEAVLVGSGLPAKDTISAIQLLSKAASLGFSHSMVKLGEIWGTKSKHYKKDFHKSAAWLRLAELFGKKDIGNSWIYKSKYMARPKK</sequence>
<dbReference type="GO" id="GO:0032153">
    <property type="term" value="C:cell division site"/>
    <property type="evidence" value="ECO:0007669"/>
    <property type="project" value="TreeGrafter"/>
</dbReference>
<dbReference type="EMBL" id="PYFQ01000007">
    <property type="protein sequence ID" value="PSK37751.1"/>
    <property type="molecule type" value="Genomic_DNA"/>
</dbReference>